<proteinExistence type="predicted"/>
<keyword evidence="2" id="KW-1133">Transmembrane helix</keyword>
<sequence length="1132" mass="130994">MGVDVRRSINASSCRSPLSVQVAISPDSEQIVTFNPNTLQINVYDTEDLKTPKTPPFSVEEARCNGHGINWSLAISNPIYNSNSASNQEESELKMIDSSTKNDRLIALSKISSDDKNKNYTSEIQHDLEKGDFKSKTWIISLRSKKEIKHSIGNISGIVRFLDNNRYNLYKDSSADSDNDNSTIVIINSLGIFKSVLGHPDVEKGRKASFWYSLTNCCTPIEEFYLPKHLLNNLSQLNNNEDHLDLLHSSIVKNHLFVHYYKNKHKIVEMYSLRTGNMEMIFKKREPSHAQITNGHFIYAISQNEMLLAFCHGTNAITIYLMENGLEIITKKLLKTFVFHRILLINFIDNDNKLFIIYEEICNNEIVKSFIIWDLFTTSNNAIRSSKFTDDLVSQLDIDPIYHFLNSNGKILGIKDDKDFFWVLQHPEIKENLYSISNDLKTINFTKHDVCVYDVNGIMIGTDIDKHAIIKNTEPWNNHNNNQCYPRTFVYLDNARHTQLIIGLNTLQVWRRKRTSTNRVLEYAWAGEKLDLSIKKLKVKAHEFLLDLTASSSEQDNHKIYWPNNVNILEHACKFLSFIIGKKEEVKGINNINRHQELIESTQQLIYKFIKKHGIWRFTDIRYKIMNDLIETQQCSLIKLILNESIDGKNCKLHLPRQYEWIMKPKEMTDLVKMSDLAFAISGEFKSSNKNSANVIIERLLEYYVDNAYYDMNSGWLLTVTTAIHLLYENKLNELVQRLFKKPCFGALEADTGPLNLSHYQQKTANELLLLRYFRAPGHYIYIINNILNEIWPFLTFMLIVIFGFGHAMYILLSNPAEDPVKSLYSFDTYSIRNSSNSSQNLYPDIKILHDVDLTSGSSNYFANFFTSVEAVFFWTNGRWDQLSNWNSVAVNVMNILGSLILVLIFQNLLISFMNGSFTEADVTGRNAARRYRAEMICEYETLEKPFDSKRGNPRYIYYTANSDIIDKWLDENKAHQQKCRSAYSESDNDLFDDANYNYDDDDTDDTINDKNSEIKKRMNGNHLLLDEEDYKSKSKDILKLNDYNGKNLKGKPFMNSIESSDTLSSPRSDSQLPDQNFTSNLDMSEQLEIISKRLEILDNKDKNKNGEFENRFKAVEQNLNTILLKLNELSN</sequence>
<feature type="compositionally biased region" description="Polar residues" evidence="1">
    <location>
        <begin position="1072"/>
        <end position="1081"/>
    </location>
</feature>
<evidence type="ECO:0000313" key="3">
    <source>
        <dbReference type="EMBL" id="RIB14772.1"/>
    </source>
</evidence>
<protein>
    <recommendedName>
        <fullName evidence="5">Ion transport domain-containing protein</fullName>
    </recommendedName>
</protein>
<evidence type="ECO:0000313" key="4">
    <source>
        <dbReference type="Proteomes" id="UP000266673"/>
    </source>
</evidence>
<keyword evidence="4" id="KW-1185">Reference proteome</keyword>
<name>A0A397UYF7_9GLOM</name>
<accession>A0A397UYF7</accession>
<reference evidence="3 4" key="1">
    <citation type="submission" date="2018-06" db="EMBL/GenBank/DDBJ databases">
        <title>Comparative genomics reveals the genomic features of Rhizophagus irregularis, R. cerebriforme, R. diaphanum and Gigaspora rosea, and their symbiotic lifestyle signature.</title>
        <authorList>
            <person name="Morin E."/>
            <person name="San Clemente H."/>
            <person name="Chen E.C.H."/>
            <person name="De La Providencia I."/>
            <person name="Hainaut M."/>
            <person name="Kuo A."/>
            <person name="Kohler A."/>
            <person name="Murat C."/>
            <person name="Tang N."/>
            <person name="Roy S."/>
            <person name="Loubradou J."/>
            <person name="Henrissat B."/>
            <person name="Grigoriev I.V."/>
            <person name="Corradi N."/>
            <person name="Roux C."/>
            <person name="Martin F.M."/>
        </authorList>
    </citation>
    <scope>NUCLEOTIDE SEQUENCE [LARGE SCALE GENOMIC DNA]</scope>
    <source>
        <strain evidence="3 4">DAOM 194757</strain>
    </source>
</reference>
<feature type="transmembrane region" description="Helical" evidence="2">
    <location>
        <begin position="791"/>
        <end position="813"/>
    </location>
</feature>
<dbReference type="AlphaFoldDB" id="A0A397UYF7"/>
<dbReference type="EMBL" id="QKWP01000796">
    <property type="protein sequence ID" value="RIB14772.1"/>
    <property type="molecule type" value="Genomic_DNA"/>
</dbReference>
<evidence type="ECO:0000256" key="2">
    <source>
        <dbReference type="SAM" id="Phobius"/>
    </source>
</evidence>
<dbReference type="OrthoDB" id="2433234at2759"/>
<evidence type="ECO:0008006" key="5">
    <source>
        <dbReference type="Google" id="ProtNLM"/>
    </source>
</evidence>
<evidence type="ECO:0000256" key="1">
    <source>
        <dbReference type="SAM" id="MobiDB-lite"/>
    </source>
</evidence>
<feature type="compositionally biased region" description="Low complexity" evidence="1">
    <location>
        <begin position="1060"/>
        <end position="1071"/>
    </location>
</feature>
<keyword evidence="2" id="KW-0472">Membrane</keyword>
<feature type="transmembrane region" description="Helical" evidence="2">
    <location>
        <begin position="889"/>
        <end position="910"/>
    </location>
</feature>
<dbReference type="Proteomes" id="UP000266673">
    <property type="component" value="Unassembled WGS sequence"/>
</dbReference>
<gene>
    <name evidence="3" type="ORF">C2G38_2321426</name>
</gene>
<keyword evidence="2" id="KW-0812">Transmembrane</keyword>
<feature type="region of interest" description="Disordered" evidence="1">
    <location>
        <begin position="1051"/>
        <end position="1081"/>
    </location>
</feature>
<organism evidence="3 4">
    <name type="scientific">Gigaspora rosea</name>
    <dbReference type="NCBI Taxonomy" id="44941"/>
    <lineage>
        <taxon>Eukaryota</taxon>
        <taxon>Fungi</taxon>
        <taxon>Fungi incertae sedis</taxon>
        <taxon>Mucoromycota</taxon>
        <taxon>Glomeromycotina</taxon>
        <taxon>Glomeromycetes</taxon>
        <taxon>Diversisporales</taxon>
        <taxon>Gigasporaceae</taxon>
        <taxon>Gigaspora</taxon>
    </lineage>
</organism>
<comment type="caution">
    <text evidence="3">The sequence shown here is derived from an EMBL/GenBank/DDBJ whole genome shotgun (WGS) entry which is preliminary data.</text>
</comment>
<dbReference type="STRING" id="44941.A0A397UYF7"/>